<proteinExistence type="predicted"/>
<dbReference type="Proteomes" id="UP000563094">
    <property type="component" value="Unassembled WGS sequence"/>
</dbReference>
<dbReference type="InterPro" id="IPR011006">
    <property type="entry name" value="CheY-like_superfamily"/>
</dbReference>
<dbReference type="AlphaFoldDB" id="A0A839GQQ9"/>
<evidence type="ECO:0000256" key="1">
    <source>
        <dbReference type="ARBA" id="ARBA00022553"/>
    </source>
</evidence>
<reference evidence="4 5" key="1">
    <citation type="submission" date="2020-08" db="EMBL/GenBank/DDBJ databases">
        <title>Genomic Encyclopedia of Type Strains, Phase IV (KMG-IV): sequencing the most valuable type-strain genomes for metagenomic binning, comparative biology and taxonomic classification.</title>
        <authorList>
            <person name="Goeker M."/>
        </authorList>
    </citation>
    <scope>NUCLEOTIDE SEQUENCE [LARGE SCALE GENOMIC DNA]</scope>
    <source>
        <strain evidence="4 5">DSM 29854</strain>
    </source>
</reference>
<keyword evidence="5" id="KW-1185">Reference proteome</keyword>
<dbReference type="InterPro" id="IPR001789">
    <property type="entry name" value="Sig_transdc_resp-reg_receiver"/>
</dbReference>
<dbReference type="RefSeq" id="WP_182514138.1">
    <property type="nucleotide sequence ID" value="NZ_JACJIQ010000019.1"/>
</dbReference>
<accession>A0A839GQQ9</accession>
<dbReference type="PANTHER" id="PTHR44591:SF3">
    <property type="entry name" value="RESPONSE REGULATORY DOMAIN-CONTAINING PROTEIN"/>
    <property type="match status" value="1"/>
</dbReference>
<feature type="domain" description="Response regulatory" evidence="3">
    <location>
        <begin position="6"/>
        <end position="132"/>
    </location>
</feature>
<gene>
    <name evidence="4" type="ORF">FHS90_003894</name>
</gene>
<dbReference type="EMBL" id="JACJIQ010000019">
    <property type="protein sequence ID" value="MBA9079159.1"/>
    <property type="molecule type" value="Genomic_DNA"/>
</dbReference>
<dbReference type="SMART" id="SM00448">
    <property type="entry name" value="REC"/>
    <property type="match status" value="1"/>
</dbReference>
<dbReference type="Gene3D" id="3.40.50.2300">
    <property type="match status" value="1"/>
</dbReference>
<comment type="caution">
    <text evidence="4">The sequence shown here is derived from an EMBL/GenBank/DDBJ whole genome shotgun (WGS) entry which is preliminary data.</text>
</comment>
<evidence type="ECO:0000256" key="2">
    <source>
        <dbReference type="PROSITE-ProRule" id="PRU00169"/>
    </source>
</evidence>
<name>A0A839GQQ9_9BACT</name>
<evidence type="ECO:0000259" key="3">
    <source>
        <dbReference type="PROSITE" id="PS50110"/>
    </source>
</evidence>
<dbReference type="InterPro" id="IPR050595">
    <property type="entry name" value="Bact_response_regulator"/>
</dbReference>
<sequence length="132" mass="14619">MRKLEAVLVVDDDPACLFIAKSIFKRQHVANQVFTAHNGLEAIKLMRSACTPASGIVCPDLILVDIHMPVMDGFTFLEALQVLKLPSTPVIALLTTSQNVKDVKRAKNFQVDAFLNKPLTFESLENLLQQAE</sequence>
<protein>
    <submittedName>
        <fullName evidence="4">CheY-like chemotaxis protein</fullName>
    </submittedName>
</protein>
<dbReference type="PROSITE" id="PS50110">
    <property type="entry name" value="RESPONSE_REGULATORY"/>
    <property type="match status" value="1"/>
</dbReference>
<dbReference type="GO" id="GO:0000160">
    <property type="term" value="P:phosphorelay signal transduction system"/>
    <property type="evidence" value="ECO:0007669"/>
    <property type="project" value="InterPro"/>
</dbReference>
<organism evidence="4 5">
    <name type="scientific">Rufibacter quisquiliarum</name>
    <dbReference type="NCBI Taxonomy" id="1549639"/>
    <lineage>
        <taxon>Bacteria</taxon>
        <taxon>Pseudomonadati</taxon>
        <taxon>Bacteroidota</taxon>
        <taxon>Cytophagia</taxon>
        <taxon>Cytophagales</taxon>
        <taxon>Hymenobacteraceae</taxon>
        <taxon>Rufibacter</taxon>
    </lineage>
</organism>
<dbReference type="Pfam" id="PF00072">
    <property type="entry name" value="Response_reg"/>
    <property type="match status" value="1"/>
</dbReference>
<evidence type="ECO:0000313" key="4">
    <source>
        <dbReference type="EMBL" id="MBA9079159.1"/>
    </source>
</evidence>
<keyword evidence="1 2" id="KW-0597">Phosphoprotein</keyword>
<dbReference type="SUPFAM" id="SSF52172">
    <property type="entry name" value="CheY-like"/>
    <property type="match status" value="1"/>
</dbReference>
<evidence type="ECO:0000313" key="5">
    <source>
        <dbReference type="Proteomes" id="UP000563094"/>
    </source>
</evidence>
<dbReference type="PANTHER" id="PTHR44591">
    <property type="entry name" value="STRESS RESPONSE REGULATOR PROTEIN 1"/>
    <property type="match status" value="1"/>
</dbReference>
<feature type="modified residue" description="4-aspartylphosphate" evidence="2">
    <location>
        <position position="65"/>
    </location>
</feature>